<evidence type="ECO:0000313" key="1">
    <source>
        <dbReference type="EMBL" id="KAH3882591.1"/>
    </source>
</evidence>
<organism evidence="1 2">
    <name type="scientific">Dreissena polymorpha</name>
    <name type="common">Zebra mussel</name>
    <name type="synonym">Mytilus polymorpha</name>
    <dbReference type="NCBI Taxonomy" id="45954"/>
    <lineage>
        <taxon>Eukaryota</taxon>
        <taxon>Metazoa</taxon>
        <taxon>Spiralia</taxon>
        <taxon>Lophotrochozoa</taxon>
        <taxon>Mollusca</taxon>
        <taxon>Bivalvia</taxon>
        <taxon>Autobranchia</taxon>
        <taxon>Heteroconchia</taxon>
        <taxon>Euheterodonta</taxon>
        <taxon>Imparidentia</taxon>
        <taxon>Neoheterodontei</taxon>
        <taxon>Myida</taxon>
        <taxon>Dreissenoidea</taxon>
        <taxon>Dreissenidae</taxon>
        <taxon>Dreissena</taxon>
    </lineage>
</organism>
<accession>A0A9D4MU69</accession>
<gene>
    <name evidence="1" type="ORF">DPMN_006533</name>
</gene>
<reference evidence="1" key="1">
    <citation type="journal article" date="2019" name="bioRxiv">
        <title>The Genome of the Zebra Mussel, Dreissena polymorpha: A Resource for Invasive Species Research.</title>
        <authorList>
            <person name="McCartney M.A."/>
            <person name="Auch B."/>
            <person name="Kono T."/>
            <person name="Mallez S."/>
            <person name="Zhang Y."/>
            <person name="Obille A."/>
            <person name="Becker A."/>
            <person name="Abrahante J.E."/>
            <person name="Garbe J."/>
            <person name="Badalamenti J.P."/>
            <person name="Herman A."/>
            <person name="Mangelson H."/>
            <person name="Liachko I."/>
            <person name="Sullivan S."/>
            <person name="Sone E.D."/>
            <person name="Koren S."/>
            <person name="Silverstein K.A.T."/>
            <person name="Beckman K.B."/>
            <person name="Gohl D.M."/>
        </authorList>
    </citation>
    <scope>NUCLEOTIDE SEQUENCE</scope>
    <source>
        <strain evidence="1">Duluth1</strain>
        <tissue evidence="1">Whole animal</tissue>
    </source>
</reference>
<comment type="caution">
    <text evidence="1">The sequence shown here is derived from an EMBL/GenBank/DDBJ whole genome shotgun (WGS) entry which is preliminary data.</text>
</comment>
<sequence length="111" mass="12407">MDTTVIAALITISTISLYETIGTGFEVLGNIALTMVMKTTIERRTVIQYETRSPDSGTKRNTNRFRTLRNKIGNSTFTKTYAGLLLSLNLNSLANYTQTIRTLLRCRPSPT</sequence>
<evidence type="ECO:0000313" key="2">
    <source>
        <dbReference type="Proteomes" id="UP000828390"/>
    </source>
</evidence>
<dbReference type="EMBL" id="JAIWYP010000001">
    <property type="protein sequence ID" value="KAH3882591.1"/>
    <property type="molecule type" value="Genomic_DNA"/>
</dbReference>
<reference evidence="1" key="2">
    <citation type="submission" date="2020-11" db="EMBL/GenBank/DDBJ databases">
        <authorList>
            <person name="McCartney M.A."/>
            <person name="Auch B."/>
            <person name="Kono T."/>
            <person name="Mallez S."/>
            <person name="Becker A."/>
            <person name="Gohl D.M."/>
            <person name="Silverstein K.A.T."/>
            <person name="Koren S."/>
            <person name="Bechman K.B."/>
            <person name="Herman A."/>
            <person name="Abrahante J.E."/>
            <person name="Garbe J."/>
        </authorList>
    </citation>
    <scope>NUCLEOTIDE SEQUENCE</scope>
    <source>
        <strain evidence="1">Duluth1</strain>
        <tissue evidence="1">Whole animal</tissue>
    </source>
</reference>
<dbReference type="AlphaFoldDB" id="A0A9D4MU69"/>
<proteinExistence type="predicted"/>
<name>A0A9D4MU69_DREPO</name>
<protein>
    <submittedName>
        <fullName evidence="1">Uncharacterized protein</fullName>
    </submittedName>
</protein>
<keyword evidence="2" id="KW-1185">Reference proteome</keyword>
<dbReference type="Proteomes" id="UP000828390">
    <property type="component" value="Unassembled WGS sequence"/>
</dbReference>